<dbReference type="Gene3D" id="3.40.50.1950">
    <property type="entry name" value="Flavin prenyltransferase-like"/>
    <property type="match status" value="1"/>
</dbReference>
<name>A0ABS6LE05_9GAMM</name>
<dbReference type="NCBIfam" id="NF004685">
    <property type="entry name" value="PRK06029.1"/>
    <property type="match status" value="1"/>
</dbReference>
<dbReference type="EMBL" id="JAFMOY010000117">
    <property type="protein sequence ID" value="MBU9844759.1"/>
    <property type="molecule type" value="Genomic_DNA"/>
</dbReference>
<evidence type="ECO:0000256" key="5">
    <source>
        <dbReference type="HAMAP-Rule" id="MF_01984"/>
    </source>
</evidence>
<comment type="catalytic activity">
    <reaction evidence="5">
        <text>dimethylallyl phosphate + FMNH2 = prenylated FMNH2 + phosphate</text>
        <dbReference type="Rhea" id="RHEA:37743"/>
        <dbReference type="ChEBI" id="CHEBI:43474"/>
        <dbReference type="ChEBI" id="CHEBI:57618"/>
        <dbReference type="ChEBI" id="CHEBI:87467"/>
        <dbReference type="ChEBI" id="CHEBI:88052"/>
        <dbReference type="EC" id="2.5.1.129"/>
    </reaction>
</comment>
<sequence>MRVVVGISGASGFRYGVEVLRLLRQMHVESHLVISAAGHINREHETPLSEEDVNALADVVYSNTDIGCAIASGSFQTMGMIIAPCSMHSLAAIANGITPNLLTRAADVILKERRKLVLMVRETPLHMGHIRNMLHVTEAGGIIFPPVPALYAKPQSVDEIIRHSAARALSLLNVECEGMPRWGKDISLSQKDKII</sequence>
<dbReference type="HAMAP" id="MF_01984">
    <property type="entry name" value="ubiX_pad"/>
    <property type="match status" value="1"/>
</dbReference>
<reference evidence="7 8" key="1">
    <citation type="submission" date="2021-03" db="EMBL/GenBank/DDBJ databases">
        <title>Five novel Rahnella species.</title>
        <authorList>
            <person name="Brady C."/>
            <person name="Asselin J."/>
            <person name="Beer S."/>
            <person name="Bruberg M.B."/>
            <person name="Crampton B."/>
            <person name="Venter S."/>
            <person name="Arnold D."/>
            <person name="Denman S."/>
        </authorList>
    </citation>
    <scope>NUCLEOTIDE SEQUENCE [LARGE SCALE GENOMIC DNA]</scope>
    <source>
        <strain evidence="7 8">FRB 231</strain>
    </source>
</reference>
<evidence type="ECO:0000256" key="2">
    <source>
        <dbReference type="ARBA" id="ARBA00022630"/>
    </source>
</evidence>
<comment type="function">
    <text evidence="5">Flavin prenyltransferase that catalyzes the synthesis of the prenylated FMN cofactor (prenyl-FMN) for 4-hydroxy-3-polyprenylbenzoic acid decarboxylase UbiD. The prenyltransferase is metal-independent and links a dimethylallyl moiety from dimethylallyl monophosphate (DMAP) to the flavin N5 and C6 atoms of FMN.</text>
</comment>
<dbReference type="Proteomes" id="UP000739284">
    <property type="component" value="Unassembled WGS sequence"/>
</dbReference>
<dbReference type="InterPro" id="IPR003382">
    <property type="entry name" value="Flavoprotein"/>
</dbReference>
<dbReference type="NCBIfam" id="TIGR00421">
    <property type="entry name" value="ubiX_pad"/>
    <property type="match status" value="1"/>
</dbReference>
<evidence type="ECO:0000313" key="7">
    <source>
        <dbReference type="EMBL" id="MBU9844759.1"/>
    </source>
</evidence>
<protein>
    <recommendedName>
        <fullName evidence="5">Flavin prenyltransferase UbiX</fullName>
        <ecNumber evidence="5">2.5.1.129</ecNumber>
    </recommendedName>
</protein>
<dbReference type="InterPro" id="IPR004507">
    <property type="entry name" value="UbiX-like"/>
</dbReference>
<keyword evidence="3 5" id="KW-0288">FMN</keyword>
<evidence type="ECO:0000313" key="8">
    <source>
        <dbReference type="Proteomes" id="UP000739284"/>
    </source>
</evidence>
<feature type="binding site" evidence="5">
    <location>
        <position position="121"/>
    </location>
    <ligand>
        <name>FMN</name>
        <dbReference type="ChEBI" id="CHEBI:58210"/>
    </ligand>
</feature>
<gene>
    <name evidence="5" type="primary">ubiX</name>
    <name evidence="7" type="ORF">J1784_07025</name>
</gene>
<evidence type="ECO:0000256" key="3">
    <source>
        <dbReference type="ARBA" id="ARBA00022643"/>
    </source>
</evidence>
<feature type="domain" description="Flavoprotein" evidence="6">
    <location>
        <begin position="1"/>
        <end position="163"/>
    </location>
</feature>
<feature type="binding site" evidence="5">
    <location>
        <position position="167"/>
    </location>
    <ligand>
        <name>dimethylallyl phosphate</name>
        <dbReference type="ChEBI" id="CHEBI:88052"/>
    </ligand>
</feature>
<feature type="binding site" evidence="5">
    <location>
        <begin position="9"/>
        <end position="11"/>
    </location>
    <ligand>
        <name>FMN</name>
        <dbReference type="ChEBI" id="CHEBI:58210"/>
    </ligand>
</feature>
<dbReference type="RefSeq" id="WP_120508685.1">
    <property type="nucleotide sequence ID" value="NZ_JAFMOY010000117.1"/>
</dbReference>
<evidence type="ECO:0000259" key="6">
    <source>
        <dbReference type="Pfam" id="PF02441"/>
    </source>
</evidence>
<feature type="binding site" evidence="5">
    <location>
        <begin position="86"/>
        <end position="89"/>
    </location>
    <ligand>
        <name>FMN</name>
        <dbReference type="ChEBI" id="CHEBI:58210"/>
    </ligand>
</feature>
<dbReference type="EC" id="2.5.1.129" evidence="5"/>
<keyword evidence="4 5" id="KW-0808">Transferase</keyword>
<feature type="binding site" evidence="5">
    <location>
        <position position="151"/>
    </location>
    <ligand>
        <name>dimethylallyl phosphate</name>
        <dbReference type="ChEBI" id="CHEBI:88052"/>
    </ligand>
</feature>
<evidence type="ECO:0000256" key="1">
    <source>
        <dbReference type="ARBA" id="ARBA00022602"/>
    </source>
</evidence>
<proteinExistence type="inferred from homology"/>
<dbReference type="SUPFAM" id="SSF52507">
    <property type="entry name" value="Homo-oligomeric flavin-containing Cys decarboxylases, HFCD"/>
    <property type="match status" value="1"/>
</dbReference>
<dbReference type="Pfam" id="PF02441">
    <property type="entry name" value="Flavoprotein"/>
    <property type="match status" value="1"/>
</dbReference>
<evidence type="ECO:0000256" key="4">
    <source>
        <dbReference type="ARBA" id="ARBA00022679"/>
    </source>
</evidence>
<keyword evidence="8" id="KW-1185">Reference proteome</keyword>
<comment type="caution">
    <text evidence="7">The sequence shown here is derived from an EMBL/GenBank/DDBJ whole genome shotgun (WGS) entry which is preliminary data.</text>
</comment>
<comment type="caution">
    <text evidence="5">Lacks conserved residue(s) required for the propagation of feature annotation.</text>
</comment>
<keyword evidence="1 5" id="KW-0637">Prenyltransferase</keyword>
<comment type="similarity">
    <text evidence="5">Belongs to the UbiX/PAD1 family.</text>
</comment>
<organism evidence="7 8">
    <name type="scientific">Rahnella ecdela</name>
    <dbReference type="NCBI Taxonomy" id="2816250"/>
    <lineage>
        <taxon>Bacteria</taxon>
        <taxon>Pseudomonadati</taxon>
        <taxon>Pseudomonadota</taxon>
        <taxon>Gammaproteobacteria</taxon>
        <taxon>Enterobacterales</taxon>
        <taxon>Yersiniaceae</taxon>
        <taxon>Rahnella</taxon>
    </lineage>
</organism>
<accession>A0ABS6LE05</accession>
<keyword evidence="2 5" id="KW-0285">Flavoprotein</keyword>
<dbReference type="InterPro" id="IPR036551">
    <property type="entry name" value="Flavin_trans-like"/>
</dbReference>
<feature type="binding site" evidence="5">
    <location>
        <position position="35"/>
    </location>
    <ligand>
        <name>FMN</name>
        <dbReference type="ChEBI" id="CHEBI:58210"/>
    </ligand>
</feature>